<feature type="compositionally biased region" description="Basic and acidic residues" evidence="1">
    <location>
        <begin position="60"/>
        <end position="70"/>
    </location>
</feature>
<evidence type="ECO:0000256" key="1">
    <source>
        <dbReference type="SAM" id="MobiDB-lite"/>
    </source>
</evidence>
<protein>
    <submittedName>
        <fullName evidence="2">PREDICTED: LOC18786833</fullName>
    </submittedName>
</protein>
<reference evidence="3" key="1">
    <citation type="journal article" date="2020" name="Plant J.">
        <title>Transposons played a major role in the diversification between the closely related almond and peach genomes: results from the almond genome sequence.</title>
        <authorList>
            <person name="Alioto T."/>
            <person name="Alexiou K.G."/>
            <person name="Bardil A."/>
            <person name="Barteri F."/>
            <person name="Castanera R."/>
            <person name="Cruz F."/>
            <person name="Dhingra A."/>
            <person name="Duval H."/>
            <person name="Fernandez I Marti A."/>
            <person name="Frias L."/>
            <person name="Galan B."/>
            <person name="Garcia J.L."/>
            <person name="Howad W."/>
            <person name="Gomez-Garrido J."/>
            <person name="Gut M."/>
            <person name="Julca I."/>
            <person name="Morata J."/>
            <person name="Puigdomenech P."/>
            <person name="Ribeca P."/>
            <person name="Rubio Cabetas M.J."/>
            <person name="Vlasova A."/>
            <person name="Wirthensohn M."/>
            <person name="Garcia-Mas J."/>
            <person name="Gabaldon T."/>
            <person name="Casacuberta J.M."/>
            <person name="Arus P."/>
        </authorList>
    </citation>
    <scope>NUCLEOTIDE SEQUENCE [LARGE SCALE GENOMIC DNA]</scope>
    <source>
        <strain evidence="3">cv. Texas</strain>
    </source>
</reference>
<sequence length="367" mass="39605">MSSSSPIAPSICHNLADTLLKQLGSHPFALYPEMNHDLVAGNPVARAPEPLAAAVGPKSKVSDPIDREPEPLAPAFGPKSKTGDPVDRSAKTTRYYMVLLTAGDKALSPESIRVMDVTDPIPKGCMVKARTFCSGVAFNFNFSAADKFDFMKLCVISNDDEFGSDEGRTVIDLDRVSNSEMPDPNIMHSLASSAATKALVSSAKEINLAEFVGRVGEYVATKFGEEKKSEYLKMLTSSGLGSLDSVEIWHMLTLQDRVMEAVMESFRVGLFMKMPITIDMPMPSTASMTHPTPRALGWKVGCSSAKGLKPRPCIPDLNQVAVDLLEEEEETDKSSVGEVEGRNAKKMNAEEAAGEEAQADEVPKTAD</sequence>
<organism evidence="2 3">
    <name type="scientific">Prunus dulcis</name>
    <name type="common">Almond</name>
    <name type="synonym">Amygdalus dulcis</name>
    <dbReference type="NCBI Taxonomy" id="3755"/>
    <lineage>
        <taxon>Eukaryota</taxon>
        <taxon>Viridiplantae</taxon>
        <taxon>Streptophyta</taxon>
        <taxon>Embryophyta</taxon>
        <taxon>Tracheophyta</taxon>
        <taxon>Spermatophyta</taxon>
        <taxon>Magnoliopsida</taxon>
        <taxon>eudicotyledons</taxon>
        <taxon>Gunneridae</taxon>
        <taxon>Pentapetalae</taxon>
        <taxon>rosids</taxon>
        <taxon>fabids</taxon>
        <taxon>Rosales</taxon>
        <taxon>Rosaceae</taxon>
        <taxon>Amygdaloideae</taxon>
        <taxon>Amygdaleae</taxon>
        <taxon>Prunus</taxon>
    </lineage>
</organism>
<feature type="compositionally biased region" description="Basic and acidic residues" evidence="1">
    <location>
        <begin position="332"/>
        <end position="349"/>
    </location>
</feature>
<dbReference type="OMA" id="DSVEIWH"/>
<feature type="region of interest" description="Disordered" evidence="1">
    <location>
        <begin position="326"/>
        <end position="367"/>
    </location>
</feature>
<dbReference type="EMBL" id="CABIKO010000073">
    <property type="protein sequence ID" value="VVA23695.1"/>
    <property type="molecule type" value="Genomic_DNA"/>
</dbReference>
<evidence type="ECO:0000313" key="2">
    <source>
        <dbReference type="EMBL" id="VVA23695.1"/>
    </source>
</evidence>
<accession>A0A5E4F6R9</accession>
<gene>
    <name evidence="2" type="ORF">ALMOND_2B032863</name>
</gene>
<dbReference type="AlphaFoldDB" id="A0A5E4F6R9"/>
<evidence type="ECO:0000313" key="3">
    <source>
        <dbReference type="Proteomes" id="UP000327085"/>
    </source>
</evidence>
<name>A0A5E4F6R9_PRUDU</name>
<dbReference type="Gramene" id="VVA23695">
    <property type="protein sequence ID" value="VVA23695"/>
    <property type="gene ID" value="Prudul26B032863"/>
</dbReference>
<dbReference type="InParanoid" id="A0A5E4F6R9"/>
<feature type="region of interest" description="Disordered" evidence="1">
    <location>
        <begin position="55"/>
        <end position="87"/>
    </location>
</feature>
<dbReference type="Proteomes" id="UP000327085">
    <property type="component" value="Chromosome 2"/>
</dbReference>
<proteinExistence type="predicted"/>